<accession>A0A6H9USJ7</accession>
<dbReference type="EMBL" id="VZRB01000025">
    <property type="protein sequence ID" value="KAB1142358.1"/>
    <property type="molecule type" value="Genomic_DNA"/>
</dbReference>
<evidence type="ECO:0008006" key="4">
    <source>
        <dbReference type="Google" id="ProtNLM"/>
    </source>
</evidence>
<dbReference type="PANTHER" id="PTHR42305">
    <property type="entry name" value="MEMBRANE PROTEIN RV1733C-RELATED"/>
    <property type="match status" value="1"/>
</dbReference>
<dbReference type="InterPro" id="IPR039708">
    <property type="entry name" value="MT1774/Rv1733c-like"/>
</dbReference>
<feature type="transmembrane region" description="Helical" evidence="1">
    <location>
        <begin position="145"/>
        <end position="166"/>
    </location>
</feature>
<name>A0A6H9USJ7_9ACTN</name>
<keyword evidence="1" id="KW-0472">Membrane</keyword>
<dbReference type="AlphaFoldDB" id="A0A6H9USJ7"/>
<dbReference type="RefSeq" id="WP_150953444.1">
    <property type="nucleotide sequence ID" value="NZ_VZRB01000025.1"/>
</dbReference>
<dbReference type="PANTHER" id="PTHR42305:SF1">
    <property type="entry name" value="MEMBRANE PROTEIN RV1733C-RELATED"/>
    <property type="match status" value="1"/>
</dbReference>
<keyword evidence="1" id="KW-0812">Transmembrane</keyword>
<evidence type="ECO:0000313" key="3">
    <source>
        <dbReference type="Proteomes" id="UP000442707"/>
    </source>
</evidence>
<evidence type="ECO:0000256" key="1">
    <source>
        <dbReference type="SAM" id="Phobius"/>
    </source>
</evidence>
<comment type="caution">
    <text evidence="2">The sequence shown here is derived from an EMBL/GenBank/DDBJ whole genome shotgun (WGS) entry which is preliminary data.</text>
</comment>
<gene>
    <name evidence="2" type="ORF">F7R91_29370</name>
</gene>
<reference evidence="2 3" key="1">
    <citation type="submission" date="2019-09" db="EMBL/GenBank/DDBJ databases">
        <title>Screening of Novel Bioactive Compounds from Soil-Associated.</title>
        <authorList>
            <person name="Zhao S."/>
        </authorList>
    </citation>
    <scope>NUCLEOTIDE SEQUENCE [LARGE SCALE GENOMIC DNA]</scope>
    <source>
        <strain evidence="2 3">HIT-DPA4</strain>
    </source>
</reference>
<organism evidence="2 3">
    <name type="scientific">Streptomyces luteolifulvus</name>
    <dbReference type="NCBI Taxonomy" id="2615112"/>
    <lineage>
        <taxon>Bacteria</taxon>
        <taxon>Bacillati</taxon>
        <taxon>Actinomycetota</taxon>
        <taxon>Actinomycetes</taxon>
        <taxon>Kitasatosporales</taxon>
        <taxon>Streptomycetaceae</taxon>
        <taxon>Streptomyces</taxon>
    </lineage>
</organism>
<proteinExistence type="predicted"/>
<protein>
    <recommendedName>
        <fullName evidence="4">Transmembrane protein</fullName>
    </recommendedName>
</protein>
<keyword evidence="3" id="KW-1185">Reference proteome</keyword>
<evidence type="ECO:0000313" key="2">
    <source>
        <dbReference type="EMBL" id="KAB1142358.1"/>
    </source>
</evidence>
<keyword evidence="1" id="KW-1133">Transmembrane helix</keyword>
<sequence length="194" mass="21217">MLGHRGRVVWWRWRRNPLKRRSDTVETWIGVALVAMLLLAAPIVGRATAAVAERAALDQSRDLHRVTARLVEDAPATTVRFSGSAINNHVRATVWWTTADDSPRTDTALVKAGTKAGAPTAVWLDDAGRMRPAPPTAAQASSQGVALGTAAGAGVCMLALGIWWIARLGLEGHRRSQWERAWSDFDRHRGHRHA</sequence>
<dbReference type="Proteomes" id="UP000442707">
    <property type="component" value="Unassembled WGS sequence"/>
</dbReference>